<dbReference type="Proteomes" id="UP001341840">
    <property type="component" value="Unassembled WGS sequence"/>
</dbReference>
<comment type="caution">
    <text evidence="2">The sequence shown here is derived from an EMBL/GenBank/DDBJ whole genome shotgun (WGS) entry which is preliminary data.</text>
</comment>
<dbReference type="EMBL" id="JASCZI010241785">
    <property type="protein sequence ID" value="MED6206879.1"/>
    <property type="molecule type" value="Genomic_DNA"/>
</dbReference>
<sequence>MTVVIAEGTHPVADSNHRSSIFNHNGIIHKQHRLPCTQTSFSSPNGVNRGNRRQNPLLLILNILPSALKTRATDDNNNNNDFSEIGTEAIEAH</sequence>
<evidence type="ECO:0000313" key="3">
    <source>
        <dbReference type="Proteomes" id="UP001341840"/>
    </source>
</evidence>
<feature type="region of interest" description="Disordered" evidence="1">
    <location>
        <begin position="70"/>
        <end position="93"/>
    </location>
</feature>
<reference evidence="2 3" key="1">
    <citation type="journal article" date="2023" name="Plants (Basel)">
        <title>Bridging the Gap: Combining Genomics and Transcriptomics Approaches to Understand Stylosanthes scabra, an Orphan Legume from the Brazilian Caatinga.</title>
        <authorList>
            <person name="Ferreira-Neto J.R.C."/>
            <person name="da Silva M.D."/>
            <person name="Binneck E."/>
            <person name="de Melo N.F."/>
            <person name="da Silva R.H."/>
            <person name="de Melo A.L.T.M."/>
            <person name="Pandolfi V."/>
            <person name="Bustamante F.O."/>
            <person name="Brasileiro-Vidal A.C."/>
            <person name="Benko-Iseppon A.M."/>
        </authorList>
    </citation>
    <scope>NUCLEOTIDE SEQUENCE [LARGE SCALE GENOMIC DNA]</scope>
    <source>
        <tissue evidence="2">Leaves</tissue>
    </source>
</reference>
<keyword evidence="3" id="KW-1185">Reference proteome</keyword>
<evidence type="ECO:0000256" key="1">
    <source>
        <dbReference type="SAM" id="MobiDB-lite"/>
    </source>
</evidence>
<protein>
    <submittedName>
        <fullName evidence="2">Uncharacterized protein</fullName>
    </submittedName>
</protein>
<organism evidence="2 3">
    <name type="scientific">Stylosanthes scabra</name>
    <dbReference type="NCBI Taxonomy" id="79078"/>
    <lineage>
        <taxon>Eukaryota</taxon>
        <taxon>Viridiplantae</taxon>
        <taxon>Streptophyta</taxon>
        <taxon>Embryophyta</taxon>
        <taxon>Tracheophyta</taxon>
        <taxon>Spermatophyta</taxon>
        <taxon>Magnoliopsida</taxon>
        <taxon>eudicotyledons</taxon>
        <taxon>Gunneridae</taxon>
        <taxon>Pentapetalae</taxon>
        <taxon>rosids</taxon>
        <taxon>fabids</taxon>
        <taxon>Fabales</taxon>
        <taxon>Fabaceae</taxon>
        <taxon>Papilionoideae</taxon>
        <taxon>50 kb inversion clade</taxon>
        <taxon>dalbergioids sensu lato</taxon>
        <taxon>Dalbergieae</taxon>
        <taxon>Pterocarpus clade</taxon>
        <taxon>Stylosanthes</taxon>
    </lineage>
</organism>
<evidence type="ECO:0000313" key="2">
    <source>
        <dbReference type="EMBL" id="MED6206879.1"/>
    </source>
</evidence>
<proteinExistence type="predicted"/>
<name>A0ABU6YCB2_9FABA</name>
<gene>
    <name evidence="2" type="ORF">PIB30_030761</name>
</gene>
<accession>A0ABU6YCB2</accession>